<evidence type="ECO:0000313" key="1">
    <source>
        <dbReference type="EMBL" id="MDX2914634.1"/>
    </source>
</evidence>
<accession>A0ABU4LHH6</accession>
<dbReference type="Proteomes" id="UP001271723">
    <property type="component" value="Unassembled WGS sequence"/>
</dbReference>
<keyword evidence="2" id="KW-1185">Reference proteome</keyword>
<gene>
    <name evidence="1" type="ORF">PV517_38940</name>
</gene>
<organism evidence="1 2">
    <name type="scientific">Streptomyces griseiscabiei</name>
    <dbReference type="NCBI Taxonomy" id="2993540"/>
    <lineage>
        <taxon>Bacteria</taxon>
        <taxon>Bacillati</taxon>
        <taxon>Actinomycetota</taxon>
        <taxon>Actinomycetes</taxon>
        <taxon>Kitasatosporales</taxon>
        <taxon>Streptomycetaceae</taxon>
        <taxon>Streptomyces</taxon>
    </lineage>
</organism>
<reference evidence="1 2" key="1">
    <citation type="journal article" date="2023" name="Microb. Genom.">
        <title>Mesoterricola silvestris gen. nov., sp. nov., Mesoterricola sediminis sp. nov., Geothrix oryzae sp. nov., Geothrix edaphica sp. nov., Geothrix rubra sp. nov., and Geothrix limicola sp. nov., six novel members of Acidobacteriota isolated from soils.</title>
        <authorList>
            <person name="Weisberg A.J."/>
            <person name="Pearce E."/>
            <person name="Kramer C.G."/>
            <person name="Chang J.H."/>
            <person name="Clarke C.R."/>
        </authorList>
    </citation>
    <scope>NUCLEOTIDE SEQUENCE [LARGE SCALE GENOMIC DNA]</scope>
    <source>
        <strain evidence="1 2">NRRL_B-2795</strain>
    </source>
</reference>
<evidence type="ECO:0000313" key="2">
    <source>
        <dbReference type="Proteomes" id="UP001271723"/>
    </source>
</evidence>
<sequence length="88" mass="9245">MPTLRVVERVRGVELDGDRFTGGYVDAVRTVVVGVGAVDEREVGAVDADLDHGDRLVPADASHVPVQASLLSATAGVDEHKSDCDADF</sequence>
<proteinExistence type="predicted"/>
<dbReference type="EMBL" id="JARAVY010000021">
    <property type="protein sequence ID" value="MDX2914634.1"/>
    <property type="molecule type" value="Genomic_DNA"/>
</dbReference>
<name>A0ABU4LHH6_9ACTN</name>
<protein>
    <submittedName>
        <fullName evidence="1">Uncharacterized protein</fullName>
    </submittedName>
</protein>
<comment type="caution">
    <text evidence="1">The sequence shown here is derived from an EMBL/GenBank/DDBJ whole genome shotgun (WGS) entry which is preliminary data.</text>
</comment>
<dbReference type="RefSeq" id="WP_179203137.1">
    <property type="nucleotide sequence ID" value="NZ_JAGJBZ010000001.1"/>
</dbReference>